<feature type="region of interest" description="Disordered" evidence="5">
    <location>
        <begin position="1"/>
        <end position="25"/>
    </location>
</feature>
<dbReference type="PANTHER" id="PTHR13200">
    <property type="entry name" value="EEF1A LYSINE METHYLTRANSFERASE 1"/>
    <property type="match status" value="1"/>
</dbReference>
<dbReference type="GO" id="GO:0005737">
    <property type="term" value="C:cytoplasm"/>
    <property type="evidence" value="ECO:0007669"/>
    <property type="project" value="UniProtKB-SubCell"/>
</dbReference>
<evidence type="ECO:0008006" key="8">
    <source>
        <dbReference type="Google" id="ProtNLM"/>
    </source>
</evidence>
<keyword evidence="2" id="KW-0963">Cytoplasm</keyword>
<sequence length="204" mass="22782">MEGEDELRKPNGCVSAQLDRDVEDDDPLVLSSQALAALQEFLADQNRTAASTPPPSSLDGGDDSNKVELVTEDWRLSQFWYEPETAETVAEEVVTLSEDSQPAESLASLALLFTCISSQKKDPSLQVQLLEYDMRFERYGSEFTFYDYNEPEELPLGLKHCFHIIVADPPYLSKECLERVAQTVSFLASPVDSLLLLLTGDVQR</sequence>
<comment type="subcellular location">
    <subcellularLocation>
        <location evidence="1">Cytoplasm</location>
    </subcellularLocation>
</comment>
<comment type="caution">
    <text evidence="6">The sequence shown here is derived from an EMBL/GenBank/DDBJ whole genome shotgun (WGS) entry which is preliminary data.</text>
</comment>
<dbReference type="Proteomes" id="UP000886595">
    <property type="component" value="Unassembled WGS sequence"/>
</dbReference>
<dbReference type="EMBL" id="JAAMPC010000015">
    <property type="protein sequence ID" value="KAG2258430.1"/>
    <property type="molecule type" value="Genomic_DNA"/>
</dbReference>
<dbReference type="InterPro" id="IPR019369">
    <property type="entry name" value="Efm5/EEF1AKMT1"/>
</dbReference>
<reference evidence="6 7" key="1">
    <citation type="submission" date="2020-02" db="EMBL/GenBank/DDBJ databases">
        <authorList>
            <person name="Ma Q."/>
            <person name="Huang Y."/>
            <person name="Song X."/>
            <person name="Pei D."/>
        </authorList>
    </citation>
    <scope>NUCLEOTIDE SEQUENCE [LARGE SCALE GENOMIC DNA]</scope>
    <source>
        <strain evidence="6">Sxm20200214</strain>
        <tissue evidence="6">Leaf</tissue>
    </source>
</reference>
<dbReference type="PANTHER" id="PTHR13200:SF0">
    <property type="entry name" value="EEF1A LYSINE METHYLTRANSFERASE 1"/>
    <property type="match status" value="1"/>
</dbReference>
<proteinExistence type="predicted"/>
<organism evidence="6 7">
    <name type="scientific">Brassica carinata</name>
    <name type="common">Ethiopian mustard</name>
    <name type="synonym">Abyssinian cabbage</name>
    <dbReference type="NCBI Taxonomy" id="52824"/>
    <lineage>
        <taxon>Eukaryota</taxon>
        <taxon>Viridiplantae</taxon>
        <taxon>Streptophyta</taxon>
        <taxon>Embryophyta</taxon>
        <taxon>Tracheophyta</taxon>
        <taxon>Spermatophyta</taxon>
        <taxon>Magnoliopsida</taxon>
        <taxon>eudicotyledons</taxon>
        <taxon>Gunneridae</taxon>
        <taxon>Pentapetalae</taxon>
        <taxon>rosids</taxon>
        <taxon>malvids</taxon>
        <taxon>Brassicales</taxon>
        <taxon>Brassicaceae</taxon>
        <taxon>Brassiceae</taxon>
        <taxon>Brassica</taxon>
    </lineage>
</organism>
<dbReference type="GO" id="GO:0032259">
    <property type="term" value="P:methylation"/>
    <property type="evidence" value="ECO:0007669"/>
    <property type="project" value="UniProtKB-KW"/>
</dbReference>
<accession>A0A8X7PWF5</accession>
<protein>
    <recommendedName>
        <fullName evidence="8">Protein-lysine N-methyltransferase</fullName>
    </recommendedName>
</protein>
<gene>
    <name evidence="6" type="ORF">Bca52824_077724</name>
</gene>
<dbReference type="AlphaFoldDB" id="A0A8X7PWF5"/>
<dbReference type="Pfam" id="PF10237">
    <property type="entry name" value="N6-adenineMlase"/>
    <property type="match status" value="1"/>
</dbReference>
<dbReference type="InterPro" id="IPR002052">
    <property type="entry name" value="DNA_methylase_N6_adenine_CS"/>
</dbReference>
<dbReference type="InterPro" id="IPR041370">
    <property type="entry name" value="Mlase_EEF1AKMT1/ZCCHC4"/>
</dbReference>
<keyword evidence="7" id="KW-1185">Reference proteome</keyword>
<evidence type="ECO:0000313" key="6">
    <source>
        <dbReference type="EMBL" id="KAG2258430.1"/>
    </source>
</evidence>
<evidence type="ECO:0000256" key="2">
    <source>
        <dbReference type="ARBA" id="ARBA00022490"/>
    </source>
</evidence>
<evidence type="ECO:0000313" key="7">
    <source>
        <dbReference type="Proteomes" id="UP000886595"/>
    </source>
</evidence>
<name>A0A8X7PWF5_BRACI</name>
<evidence type="ECO:0000256" key="3">
    <source>
        <dbReference type="ARBA" id="ARBA00022603"/>
    </source>
</evidence>
<dbReference type="GO" id="GO:0003676">
    <property type="term" value="F:nucleic acid binding"/>
    <property type="evidence" value="ECO:0007669"/>
    <property type="project" value="InterPro"/>
</dbReference>
<feature type="region of interest" description="Disordered" evidence="5">
    <location>
        <begin position="45"/>
        <end position="65"/>
    </location>
</feature>
<dbReference type="OrthoDB" id="206354at2759"/>
<evidence type="ECO:0000256" key="1">
    <source>
        <dbReference type="ARBA" id="ARBA00004496"/>
    </source>
</evidence>
<dbReference type="GO" id="GO:0016279">
    <property type="term" value="F:protein-lysine N-methyltransferase activity"/>
    <property type="evidence" value="ECO:0007669"/>
    <property type="project" value="InterPro"/>
</dbReference>
<keyword evidence="3" id="KW-0489">Methyltransferase</keyword>
<dbReference type="PROSITE" id="PS00092">
    <property type="entry name" value="N6_MTASE"/>
    <property type="match status" value="1"/>
</dbReference>
<evidence type="ECO:0000256" key="5">
    <source>
        <dbReference type="SAM" id="MobiDB-lite"/>
    </source>
</evidence>
<evidence type="ECO:0000256" key="4">
    <source>
        <dbReference type="ARBA" id="ARBA00022679"/>
    </source>
</evidence>
<keyword evidence="4" id="KW-0808">Transferase</keyword>